<comment type="caution">
    <text evidence="1">The sequence shown here is derived from an EMBL/GenBank/DDBJ whole genome shotgun (WGS) entry which is preliminary data.</text>
</comment>
<proteinExistence type="predicted"/>
<organism evidence="1 2">
    <name type="scientific">Arthrobacter terrae</name>
    <dbReference type="NCBI Taxonomy" id="2935737"/>
    <lineage>
        <taxon>Bacteria</taxon>
        <taxon>Bacillati</taxon>
        <taxon>Actinomycetota</taxon>
        <taxon>Actinomycetes</taxon>
        <taxon>Micrococcales</taxon>
        <taxon>Micrococcaceae</taxon>
        <taxon>Arthrobacter</taxon>
    </lineage>
</organism>
<protein>
    <submittedName>
        <fullName evidence="1">Uncharacterized protein</fullName>
    </submittedName>
</protein>
<reference evidence="1 2" key="1">
    <citation type="submission" date="2020-11" db="EMBL/GenBank/DDBJ databases">
        <title>Arthrobacter antarcticus sp. nov., isolated from Antarctic Soil.</title>
        <authorList>
            <person name="Li J."/>
        </authorList>
    </citation>
    <scope>NUCLEOTIDE SEQUENCE [LARGE SCALE GENOMIC DNA]</scope>
    <source>
        <strain evidence="1 2">Z1-20</strain>
    </source>
</reference>
<dbReference type="RefSeq" id="WP_196397390.1">
    <property type="nucleotide sequence ID" value="NZ_JADNYM010000017.1"/>
</dbReference>
<dbReference type="AlphaFoldDB" id="A0A931CQ26"/>
<dbReference type="EMBL" id="JADNYM010000017">
    <property type="protein sequence ID" value="MBG0740460.1"/>
    <property type="molecule type" value="Genomic_DNA"/>
</dbReference>
<sequence length="115" mass="12461">MMPTIRIYAQGSKGPQIFDADQEASSYSSALYGQVQPGVLVLLDSESHVYAQEEEDGTSGKVPGFDIGLQDGVLRISTAEGRLIRAYGVGMWQQVYQHPHQQQPSGTNSSSADDQ</sequence>
<keyword evidence="2" id="KW-1185">Reference proteome</keyword>
<dbReference type="Proteomes" id="UP000655366">
    <property type="component" value="Unassembled WGS sequence"/>
</dbReference>
<evidence type="ECO:0000313" key="1">
    <source>
        <dbReference type="EMBL" id="MBG0740460.1"/>
    </source>
</evidence>
<name>A0A931CQ26_9MICC</name>
<gene>
    <name evidence="1" type="ORF">IV500_13820</name>
</gene>
<evidence type="ECO:0000313" key="2">
    <source>
        <dbReference type="Proteomes" id="UP000655366"/>
    </source>
</evidence>
<accession>A0A931CQ26</accession>